<dbReference type="PRINTS" id="PR01008">
    <property type="entry name" value="FLGLRINGFLGH"/>
</dbReference>
<keyword evidence="8" id="KW-0282">Flagellum</keyword>
<dbReference type="PANTHER" id="PTHR34933">
    <property type="entry name" value="FLAGELLAR L-RING PROTEIN"/>
    <property type="match status" value="1"/>
</dbReference>
<dbReference type="PANTHER" id="PTHR34933:SF1">
    <property type="entry name" value="FLAGELLAR L-RING PROTEIN"/>
    <property type="match status" value="1"/>
</dbReference>
<evidence type="ECO:0000256" key="6">
    <source>
        <dbReference type="ARBA" id="ARBA00023237"/>
    </source>
</evidence>
<keyword evidence="5 7" id="KW-0975">Bacterial flagellum</keyword>
<comment type="similarity">
    <text evidence="2 7">Belongs to the FlgH family.</text>
</comment>
<sequence>MLKRKSLIMILIIVFLAGSSVSAVSLWSEEASGLYQDYPNYNVGDIITVVIEENANAVQSANSDASQDSNYSSSSSGLLDFIPFFDFSYSDSQSADGATQRSGTLEADITTRITELQENGNLKIVGTKTVKINGEIQEIKLEGVIRANDINFNNEVSSKRVAEANIEYQGEGTVGDKQRQGLLSRFFNRIF</sequence>
<comment type="function">
    <text evidence="1 7">Assembles around the rod to form the L-ring and probably protects the motor/basal body from shearing forces during rotation.</text>
</comment>
<evidence type="ECO:0000256" key="2">
    <source>
        <dbReference type="ARBA" id="ARBA00006929"/>
    </source>
</evidence>
<keyword evidence="8" id="KW-0966">Cell projection</keyword>
<dbReference type="GO" id="GO:0009427">
    <property type="term" value="C:bacterial-type flagellum basal body, distal rod, L ring"/>
    <property type="evidence" value="ECO:0007669"/>
    <property type="project" value="InterPro"/>
</dbReference>
<evidence type="ECO:0000256" key="4">
    <source>
        <dbReference type="ARBA" id="ARBA00023136"/>
    </source>
</evidence>
<name>A0AAW4WZY1_9FIRM</name>
<evidence type="ECO:0000256" key="3">
    <source>
        <dbReference type="ARBA" id="ARBA00022729"/>
    </source>
</evidence>
<comment type="subunit">
    <text evidence="7">The basal body constitutes a major portion of the flagellar organelle and consists of four rings (L,P,S, and M) mounted on a central rod.</text>
</comment>
<evidence type="ECO:0000313" key="9">
    <source>
        <dbReference type="Proteomes" id="UP001199296"/>
    </source>
</evidence>
<dbReference type="HAMAP" id="MF_00415">
    <property type="entry name" value="FlgH"/>
    <property type="match status" value="1"/>
</dbReference>
<organism evidence="8 9">
    <name type="scientific">Halanaerobium polyolivorans</name>
    <dbReference type="NCBI Taxonomy" id="2886943"/>
    <lineage>
        <taxon>Bacteria</taxon>
        <taxon>Bacillati</taxon>
        <taxon>Bacillota</taxon>
        <taxon>Clostridia</taxon>
        <taxon>Halanaerobiales</taxon>
        <taxon>Halanaerobiaceae</taxon>
        <taxon>Halanaerobium</taxon>
    </lineage>
</organism>
<protein>
    <recommendedName>
        <fullName evidence="7">Flagellar L-ring protein</fullName>
    </recommendedName>
    <alternativeName>
        <fullName evidence="7">Basal body L-ring protein</fullName>
    </alternativeName>
</protein>
<keyword evidence="6 7" id="KW-0998">Cell outer membrane</keyword>
<dbReference type="GO" id="GO:0003774">
    <property type="term" value="F:cytoskeletal motor activity"/>
    <property type="evidence" value="ECO:0007669"/>
    <property type="project" value="InterPro"/>
</dbReference>
<dbReference type="GO" id="GO:0071973">
    <property type="term" value="P:bacterial-type flagellum-dependent cell motility"/>
    <property type="evidence" value="ECO:0007669"/>
    <property type="project" value="InterPro"/>
</dbReference>
<proteinExistence type="inferred from homology"/>
<dbReference type="Pfam" id="PF02107">
    <property type="entry name" value="FlgH"/>
    <property type="match status" value="1"/>
</dbReference>
<keyword evidence="3" id="KW-0732">Signal</keyword>
<reference evidence="8 9" key="1">
    <citation type="submission" date="2021-10" db="EMBL/GenBank/DDBJ databases">
        <authorList>
            <person name="Grouzdev D.S."/>
            <person name="Pantiukh K.S."/>
            <person name="Krutkina M.S."/>
        </authorList>
    </citation>
    <scope>NUCLEOTIDE SEQUENCE [LARGE SCALE GENOMIC DNA]</scope>
    <source>
        <strain evidence="8 9">Z-7514</strain>
    </source>
</reference>
<dbReference type="Proteomes" id="UP001199296">
    <property type="component" value="Unassembled WGS sequence"/>
</dbReference>
<accession>A0AAW4WZY1</accession>
<comment type="subcellular location">
    <subcellularLocation>
        <location evidence="7">Cell outer membrane</location>
    </subcellularLocation>
    <subcellularLocation>
        <location evidence="7">Bacterial flagellum basal body</location>
    </subcellularLocation>
</comment>
<dbReference type="RefSeq" id="WP_229345751.1">
    <property type="nucleotide sequence ID" value="NZ_JAJFAT010000009.1"/>
</dbReference>
<comment type="caution">
    <text evidence="8">The sequence shown here is derived from an EMBL/GenBank/DDBJ whole genome shotgun (WGS) entry which is preliminary data.</text>
</comment>
<gene>
    <name evidence="7" type="primary">flgH</name>
    <name evidence="8" type="ORF">LJ207_07570</name>
</gene>
<dbReference type="AlphaFoldDB" id="A0AAW4WZY1"/>
<evidence type="ECO:0000256" key="1">
    <source>
        <dbReference type="ARBA" id="ARBA00002591"/>
    </source>
</evidence>
<dbReference type="InterPro" id="IPR000527">
    <property type="entry name" value="Flag_Lring"/>
</dbReference>
<evidence type="ECO:0000313" key="8">
    <source>
        <dbReference type="EMBL" id="MCC3145179.1"/>
    </source>
</evidence>
<keyword evidence="4 7" id="KW-0472">Membrane</keyword>
<keyword evidence="9" id="KW-1185">Reference proteome</keyword>
<keyword evidence="8" id="KW-0969">Cilium</keyword>
<evidence type="ECO:0000256" key="7">
    <source>
        <dbReference type="HAMAP-Rule" id="MF_00415"/>
    </source>
</evidence>
<dbReference type="GO" id="GO:0009279">
    <property type="term" value="C:cell outer membrane"/>
    <property type="evidence" value="ECO:0007669"/>
    <property type="project" value="UniProtKB-SubCell"/>
</dbReference>
<evidence type="ECO:0000256" key="5">
    <source>
        <dbReference type="ARBA" id="ARBA00023143"/>
    </source>
</evidence>
<dbReference type="EMBL" id="JAJFAT010000009">
    <property type="protein sequence ID" value="MCC3145179.1"/>
    <property type="molecule type" value="Genomic_DNA"/>
</dbReference>